<evidence type="ECO:0000256" key="1">
    <source>
        <dbReference type="PROSITE-ProRule" id="PRU00703"/>
    </source>
</evidence>
<dbReference type="Proteomes" id="UP000077013">
    <property type="component" value="Unassembled WGS sequence"/>
</dbReference>
<sequence>MLQYIINDIDPFSLRTPIKEVQKAFNQLTYSHIPVHKETVFMGSISETDALCFESEQLLEDVQYSLEPFFVRKNTNWLDILEAFALHNSNIMPVLDEKNNYIGYYELGDIMNLFKETPFLSEAGGIIIVEKGMHDYSFSEVCQIVETNDAKMLGAFISKVENDVVEITVKVSSTGMNSIMQTFRRYNYNIVSKHDEDKFLEDLKERSDYLDKYLNI</sequence>
<gene>
    <name evidence="3" type="ORF">ULVI_00635</name>
</gene>
<evidence type="ECO:0000313" key="3">
    <source>
        <dbReference type="EMBL" id="OAB81723.1"/>
    </source>
</evidence>
<accession>A0A167KCF2</accession>
<dbReference type="STRING" id="1763537.ULVI_00635"/>
<feature type="domain" description="CBS" evidence="2">
    <location>
        <begin position="64"/>
        <end position="122"/>
    </location>
</feature>
<reference evidence="3 4" key="1">
    <citation type="submission" date="2016-02" db="EMBL/GenBank/DDBJ databases">
        <title>Ulvibacter sp. LPB0005, isolated from Thais luteostoma.</title>
        <authorList>
            <person name="Shin S.-K."/>
            <person name="Yi H."/>
        </authorList>
    </citation>
    <scope>NUCLEOTIDE SEQUENCE [LARGE SCALE GENOMIC DNA]</scope>
    <source>
        <strain evidence="3 4">LPB0005</strain>
    </source>
</reference>
<dbReference type="SUPFAM" id="SSF54631">
    <property type="entry name" value="CBS-domain pair"/>
    <property type="match status" value="1"/>
</dbReference>
<evidence type="ECO:0000313" key="4">
    <source>
        <dbReference type="Proteomes" id="UP000077013"/>
    </source>
</evidence>
<keyword evidence="1" id="KW-0129">CBS domain</keyword>
<name>A0A167KCF2_9FLAO</name>
<evidence type="ECO:0000259" key="2">
    <source>
        <dbReference type="PROSITE" id="PS51371"/>
    </source>
</evidence>
<protein>
    <submittedName>
        <fullName evidence="3">Acetoin utilization protein acuB</fullName>
    </submittedName>
</protein>
<comment type="caution">
    <text evidence="3">The sequence shown here is derived from an EMBL/GenBank/DDBJ whole genome shotgun (WGS) entry which is preliminary data.</text>
</comment>
<dbReference type="PROSITE" id="PS51371">
    <property type="entry name" value="CBS"/>
    <property type="match status" value="1"/>
</dbReference>
<keyword evidence="4" id="KW-1185">Reference proteome</keyword>
<proteinExistence type="predicted"/>
<organism evidence="3 4">
    <name type="scientific">Cochleicola gelatinilyticus</name>
    <dbReference type="NCBI Taxonomy" id="1763537"/>
    <lineage>
        <taxon>Bacteria</taxon>
        <taxon>Pseudomonadati</taxon>
        <taxon>Bacteroidota</taxon>
        <taxon>Flavobacteriia</taxon>
        <taxon>Flavobacteriales</taxon>
        <taxon>Flavobacteriaceae</taxon>
        <taxon>Cochleicola</taxon>
    </lineage>
</organism>
<dbReference type="RefSeq" id="WP_068588357.1">
    <property type="nucleotide sequence ID" value="NZ_LRXL01000002.1"/>
</dbReference>
<dbReference type="Gene3D" id="3.10.580.10">
    <property type="entry name" value="CBS-domain"/>
    <property type="match status" value="1"/>
</dbReference>
<dbReference type="OrthoDB" id="1523762at2"/>
<dbReference type="InterPro" id="IPR000644">
    <property type="entry name" value="CBS_dom"/>
</dbReference>
<dbReference type="EMBL" id="LRXL01000002">
    <property type="protein sequence ID" value="OAB81723.1"/>
    <property type="molecule type" value="Genomic_DNA"/>
</dbReference>
<dbReference type="InterPro" id="IPR046342">
    <property type="entry name" value="CBS_dom_sf"/>
</dbReference>
<dbReference type="AlphaFoldDB" id="A0A167KCF2"/>
<dbReference type="Pfam" id="PF00571">
    <property type="entry name" value="CBS"/>
    <property type="match status" value="1"/>
</dbReference>